<accession>A0ACC1T5I1</accession>
<proteinExistence type="predicted"/>
<gene>
    <name evidence="1" type="ORF">NM688_g3576</name>
</gene>
<name>A0ACC1T5I1_9APHY</name>
<protein>
    <submittedName>
        <fullName evidence="1">Uncharacterized protein</fullName>
    </submittedName>
</protein>
<dbReference type="Proteomes" id="UP001148662">
    <property type="component" value="Unassembled WGS sequence"/>
</dbReference>
<evidence type="ECO:0000313" key="2">
    <source>
        <dbReference type="Proteomes" id="UP001148662"/>
    </source>
</evidence>
<organism evidence="1 2">
    <name type="scientific">Phlebia brevispora</name>
    <dbReference type="NCBI Taxonomy" id="194682"/>
    <lineage>
        <taxon>Eukaryota</taxon>
        <taxon>Fungi</taxon>
        <taxon>Dikarya</taxon>
        <taxon>Basidiomycota</taxon>
        <taxon>Agaricomycotina</taxon>
        <taxon>Agaricomycetes</taxon>
        <taxon>Polyporales</taxon>
        <taxon>Meruliaceae</taxon>
        <taxon>Phlebia</taxon>
    </lineage>
</organism>
<evidence type="ECO:0000313" key="1">
    <source>
        <dbReference type="EMBL" id="KAJ3553505.1"/>
    </source>
</evidence>
<reference evidence="1" key="1">
    <citation type="submission" date="2022-07" db="EMBL/GenBank/DDBJ databases">
        <title>Genome Sequence of Phlebia brevispora.</title>
        <authorList>
            <person name="Buettner E."/>
        </authorList>
    </citation>
    <scope>NUCLEOTIDE SEQUENCE</scope>
    <source>
        <strain evidence="1">MPL23</strain>
    </source>
</reference>
<dbReference type="EMBL" id="JANHOG010000531">
    <property type="protein sequence ID" value="KAJ3553505.1"/>
    <property type="molecule type" value="Genomic_DNA"/>
</dbReference>
<keyword evidence="2" id="KW-1185">Reference proteome</keyword>
<sequence length="549" mass="60067">MAEKSDSQLPSSDASSENASFKNLEPRNINSSTSSLEERTVNEVVPETVTPKTEEASHPASDDDVLIVDWDGPDDPANPKNWPESRKWAAALAVSSFTFISPVSSSMVAPASLQIAQELHITESIEISMTISVFVLAYAVGPLFLGPLSEVYGRSRVLQIANLFFLVWNLVCGFAQTKGQLIAFRFLAGLGGSAPLSVGGGVLSDMWNAEKRGRAVGIYSLAPLLGPVIGPIAGAWIAQRSTWRWVFRSTTIADAIVQLGGLYFLQETYAPVLLDRKAKKIRKNMDAEKGQPRIVRTKFQTEERKLKHLIARALVRPFVLFAQEPILQLFGIYLAFVYGTVYLVLTTLPLIYTELYHEEIGIVGLHYIALGLGLSAAAQINSRSLDYTYKRLKEKNNGIGKPEFRLLPIIPGACLLPIGLLVTGWSAQEHVFWIVPDIGFFLIGFGTSSTFQGLQAYVIDSFTRYAASALACVSCFRSLAGFGFPLFAPYMYNALGYGKGDTILAAFVLGIGIPALVCFYLFGEKIRGFSKRANHSHLNPPPANPQQQS</sequence>
<comment type="caution">
    <text evidence="1">The sequence shown here is derived from an EMBL/GenBank/DDBJ whole genome shotgun (WGS) entry which is preliminary data.</text>
</comment>